<dbReference type="RefSeq" id="WP_115578876.1">
    <property type="nucleotide sequence ID" value="NZ_NXLX01000006.1"/>
</dbReference>
<protein>
    <recommendedName>
        <fullName evidence="2">UPF0102 protein CQA57_03625</fullName>
    </recommendedName>
</protein>
<dbReference type="NCBIfam" id="NF009152">
    <property type="entry name" value="PRK12497.2-4"/>
    <property type="match status" value="1"/>
</dbReference>
<dbReference type="GO" id="GO:0003676">
    <property type="term" value="F:nucleic acid binding"/>
    <property type="evidence" value="ECO:0007669"/>
    <property type="project" value="InterPro"/>
</dbReference>
<dbReference type="EMBL" id="NXLX01000006">
    <property type="protein sequence ID" value="RDU74046.1"/>
    <property type="molecule type" value="Genomic_DNA"/>
</dbReference>
<dbReference type="SUPFAM" id="SSF52980">
    <property type="entry name" value="Restriction endonuclease-like"/>
    <property type="match status" value="1"/>
</dbReference>
<dbReference type="HAMAP" id="MF_00048">
    <property type="entry name" value="UPF0102"/>
    <property type="match status" value="1"/>
</dbReference>
<dbReference type="PANTHER" id="PTHR34039">
    <property type="entry name" value="UPF0102 PROTEIN YRAN"/>
    <property type="match status" value="1"/>
</dbReference>
<dbReference type="Proteomes" id="UP000256695">
    <property type="component" value="Unassembled WGS sequence"/>
</dbReference>
<dbReference type="Pfam" id="PF02021">
    <property type="entry name" value="UPF0102"/>
    <property type="match status" value="1"/>
</dbReference>
<dbReference type="InterPro" id="IPR011335">
    <property type="entry name" value="Restrct_endonuc-II-like"/>
</dbReference>
<evidence type="ECO:0000313" key="3">
    <source>
        <dbReference type="EMBL" id="RDU74046.1"/>
    </source>
</evidence>
<proteinExistence type="inferred from homology"/>
<reference evidence="3 4" key="1">
    <citation type="submission" date="2018-04" db="EMBL/GenBank/DDBJ databases">
        <title>Novel Campyloabacter and Helicobacter Species and Strains.</title>
        <authorList>
            <person name="Mannion A.J."/>
            <person name="Shen Z."/>
            <person name="Fox J.G."/>
        </authorList>
    </citation>
    <scope>NUCLEOTIDE SEQUENCE [LARGE SCALE GENOMIC DNA]</scope>
    <source>
        <strain evidence="3 4">MIT 04-9362</strain>
    </source>
</reference>
<dbReference type="AlphaFoldDB" id="A0A3D8JAE2"/>
<evidence type="ECO:0000256" key="2">
    <source>
        <dbReference type="HAMAP-Rule" id="MF_00048"/>
    </source>
</evidence>
<dbReference type="Gene3D" id="3.40.1350.10">
    <property type="match status" value="1"/>
</dbReference>
<evidence type="ECO:0000256" key="1">
    <source>
        <dbReference type="ARBA" id="ARBA00006738"/>
    </source>
</evidence>
<accession>A0A3D8JAE2</accession>
<gene>
    <name evidence="3" type="ORF">CQA57_03625</name>
</gene>
<dbReference type="OrthoDB" id="9794876at2"/>
<dbReference type="InterPro" id="IPR011856">
    <property type="entry name" value="tRNA_endonuc-like_dom_sf"/>
</dbReference>
<sequence>MSRQKGFLAEQKAKEYLQALGFEIIQQNFYCRFGEIDIIALKDDILHFIEVKSNQNNNPIYAITPKKLAKIQKTLQFFIMQNHCTNAYCISAICIQNDKIDFLENIIL</sequence>
<organism evidence="3 4">
    <name type="scientific">Helicobacter anseris</name>
    <dbReference type="NCBI Taxonomy" id="375926"/>
    <lineage>
        <taxon>Bacteria</taxon>
        <taxon>Pseudomonadati</taxon>
        <taxon>Campylobacterota</taxon>
        <taxon>Epsilonproteobacteria</taxon>
        <taxon>Campylobacterales</taxon>
        <taxon>Helicobacteraceae</taxon>
        <taxon>Helicobacter</taxon>
    </lineage>
</organism>
<name>A0A3D8JAE2_9HELI</name>
<comment type="caution">
    <text evidence="3">The sequence shown here is derived from an EMBL/GenBank/DDBJ whole genome shotgun (WGS) entry which is preliminary data.</text>
</comment>
<dbReference type="PANTHER" id="PTHR34039:SF1">
    <property type="entry name" value="UPF0102 PROTEIN YRAN"/>
    <property type="match status" value="1"/>
</dbReference>
<dbReference type="InterPro" id="IPR003509">
    <property type="entry name" value="UPF0102_YraN-like"/>
</dbReference>
<keyword evidence="4" id="KW-1185">Reference proteome</keyword>
<comment type="similarity">
    <text evidence="1 2">Belongs to the UPF0102 family.</text>
</comment>
<evidence type="ECO:0000313" key="4">
    <source>
        <dbReference type="Proteomes" id="UP000256695"/>
    </source>
</evidence>